<feature type="non-terminal residue" evidence="1">
    <location>
        <position position="1"/>
    </location>
</feature>
<gene>
    <name evidence="1" type="ORF">SNEC2469_LOCUS22896</name>
</gene>
<dbReference type="OrthoDB" id="427267at2759"/>
<evidence type="ECO:0000313" key="2">
    <source>
        <dbReference type="Proteomes" id="UP000601435"/>
    </source>
</evidence>
<proteinExistence type="predicted"/>
<comment type="caution">
    <text evidence="1">The sequence shown here is derived from an EMBL/GenBank/DDBJ whole genome shotgun (WGS) entry which is preliminary data.</text>
</comment>
<dbReference type="Proteomes" id="UP000601435">
    <property type="component" value="Unassembled WGS sequence"/>
</dbReference>
<accession>A0A812YL66</accession>
<reference evidence="1" key="1">
    <citation type="submission" date="2021-02" db="EMBL/GenBank/DDBJ databases">
        <authorList>
            <person name="Dougan E. K."/>
            <person name="Rhodes N."/>
            <person name="Thang M."/>
            <person name="Chan C."/>
        </authorList>
    </citation>
    <scope>NUCLEOTIDE SEQUENCE</scope>
</reference>
<organism evidence="1 2">
    <name type="scientific">Symbiodinium necroappetens</name>
    <dbReference type="NCBI Taxonomy" id="1628268"/>
    <lineage>
        <taxon>Eukaryota</taxon>
        <taxon>Sar</taxon>
        <taxon>Alveolata</taxon>
        <taxon>Dinophyceae</taxon>
        <taxon>Suessiales</taxon>
        <taxon>Symbiodiniaceae</taxon>
        <taxon>Symbiodinium</taxon>
    </lineage>
</organism>
<evidence type="ECO:0000313" key="1">
    <source>
        <dbReference type="EMBL" id="CAE7781381.1"/>
    </source>
</evidence>
<dbReference type="AlphaFoldDB" id="A0A812YL66"/>
<keyword evidence="2" id="KW-1185">Reference proteome</keyword>
<protein>
    <submittedName>
        <fullName evidence="1">Uncharacterized protein</fullName>
    </submittedName>
</protein>
<name>A0A812YL66_9DINO</name>
<sequence length="239" mass="26276">MWTSRTLANYLDFLAAEIRQKRLSLGLDATDKALVLCDAASVHGAGALAMVRKNFEREANAVLIHGGYACDDRVIIPGGWGAAGAPNDAWHQVFHSLRRGYMRCVVGSAGSTKLRKAMQDLSIAIDGNQKVLSVQSSLRADCFALTQIQKYQEGKLLLWAWVSRGLVTLEQVAELRFAGDIEQAKSFFKATPGELTKILKLDEVPDLDLAEREARVDEASRTSLAGEVNRSWVVQDTWA</sequence>
<dbReference type="EMBL" id="CAJNJA010042188">
    <property type="protein sequence ID" value="CAE7781381.1"/>
    <property type="molecule type" value="Genomic_DNA"/>
</dbReference>